<dbReference type="OrthoDB" id="8063525at2759"/>
<dbReference type="Proteomes" id="UP000499080">
    <property type="component" value="Unassembled WGS sequence"/>
</dbReference>
<evidence type="ECO:0000313" key="2">
    <source>
        <dbReference type="Proteomes" id="UP000499080"/>
    </source>
</evidence>
<protein>
    <submittedName>
        <fullName evidence="1">Uncharacterized protein</fullName>
    </submittedName>
</protein>
<dbReference type="AlphaFoldDB" id="A0A4Y2KVL3"/>
<reference evidence="1 2" key="1">
    <citation type="journal article" date="2019" name="Sci. Rep.">
        <title>Orb-weaving spider Araneus ventricosus genome elucidates the spidroin gene catalogue.</title>
        <authorList>
            <person name="Kono N."/>
            <person name="Nakamura H."/>
            <person name="Ohtoshi R."/>
            <person name="Moran D.A.P."/>
            <person name="Shinohara A."/>
            <person name="Yoshida Y."/>
            <person name="Fujiwara M."/>
            <person name="Mori M."/>
            <person name="Tomita M."/>
            <person name="Arakawa K."/>
        </authorList>
    </citation>
    <scope>NUCLEOTIDE SEQUENCE [LARGE SCALE GENOMIC DNA]</scope>
</reference>
<comment type="caution">
    <text evidence="1">The sequence shown here is derived from an EMBL/GenBank/DDBJ whole genome shotgun (WGS) entry which is preliminary data.</text>
</comment>
<accession>A0A4Y2KVL3</accession>
<keyword evidence="2" id="KW-1185">Reference proteome</keyword>
<proteinExistence type="predicted"/>
<dbReference type="EMBL" id="BGPR01005058">
    <property type="protein sequence ID" value="GBN06381.1"/>
    <property type="molecule type" value="Genomic_DNA"/>
</dbReference>
<gene>
    <name evidence="1" type="ORF">AVEN_38034_1</name>
</gene>
<evidence type="ECO:0000313" key="1">
    <source>
        <dbReference type="EMBL" id="GBN06381.1"/>
    </source>
</evidence>
<sequence>MPRRISNEGICAFSTCGVPIKRLEAADRLTKVAAETENFPETPLELPKSFIITFLRQKIMATWQMAWDDEDTTRLIHNIIPEVSMQPISWTRKESLFFRGHVPFPSFLQIFNLAETAFCSCGVIGTPIHYATDCLLTASYHMAPPSPQHQPVRFRRVAKNSTSQRKFHNFLHLLHSETIFFRPDPN</sequence>
<organism evidence="1 2">
    <name type="scientific">Araneus ventricosus</name>
    <name type="common">Orbweaver spider</name>
    <name type="synonym">Epeira ventricosa</name>
    <dbReference type="NCBI Taxonomy" id="182803"/>
    <lineage>
        <taxon>Eukaryota</taxon>
        <taxon>Metazoa</taxon>
        <taxon>Ecdysozoa</taxon>
        <taxon>Arthropoda</taxon>
        <taxon>Chelicerata</taxon>
        <taxon>Arachnida</taxon>
        <taxon>Araneae</taxon>
        <taxon>Araneomorphae</taxon>
        <taxon>Entelegynae</taxon>
        <taxon>Araneoidea</taxon>
        <taxon>Araneidae</taxon>
        <taxon>Araneus</taxon>
    </lineage>
</organism>
<name>A0A4Y2KVL3_ARAVE</name>